<feature type="signal peptide" evidence="1">
    <location>
        <begin position="1"/>
        <end position="26"/>
    </location>
</feature>
<dbReference type="AlphaFoldDB" id="A0AAD8BHQ7"/>
<feature type="non-terminal residue" evidence="2">
    <location>
        <position position="60"/>
    </location>
</feature>
<keyword evidence="1" id="KW-0732">Signal</keyword>
<feature type="chain" id="PRO_5041924194" evidence="1">
    <location>
        <begin position="27"/>
        <end position="60"/>
    </location>
</feature>
<dbReference type="EMBL" id="JASAOG010000078">
    <property type="protein sequence ID" value="KAK0054367.1"/>
    <property type="molecule type" value="Genomic_DNA"/>
</dbReference>
<keyword evidence="3" id="KW-1185">Reference proteome</keyword>
<evidence type="ECO:0000256" key="1">
    <source>
        <dbReference type="SAM" id="SignalP"/>
    </source>
</evidence>
<evidence type="ECO:0000313" key="3">
    <source>
        <dbReference type="Proteomes" id="UP001233172"/>
    </source>
</evidence>
<comment type="caution">
    <text evidence="2">The sequence shown here is derived from an EMBL/GenBank/DDBJ whole genome shotgun (WGS) entry which is preliminary data.</text>
</comment>
<gene>
    <name evidence="2" type="ORF">Bpfe_016195</name>
</gene>
<reference evidence="2" key="2">
    <citation type="submission" date="2023-04" db="EMBL/GenBank/DDBJ databases">
        <authorList>
            <person name="Bu L."/>
            <person name="Lu L."/>
            <person name="Laidemitt M.R."/>
            <person name="Zhang S.M."/>
            <person name="Mutuku M."/>
            <person name="Mkoji G."/>
            <person name="Steinauer M."/>
            <person name="Loker E.S."/>
        </authorList>
    </citation>
    <scope>NUCLEOTIDE SEQUENCE</scope>
    <source>
        <strain evidence="2">KasaAsao</strain>
        <tissue evidence="2">Whole Snail</tissue>
    </source>
</reference>
<organism evidence="2 3">
    <name type="scientific">Biomphalaria pfeifferi</name>
    <name type="common">Bloodfluke planorb</name>
    <name type="synonym">Freshwater snail</name>
    <dbReference type="NCBI Taxonomy" id="112525"/>
    <lineage>
        <taxon>Eukaryota</taxon>
        <taxon>Metazoa</taxon>
        <taxon>Spiralia</taxon>
        <taxon>Lophotrochozoa</taxon>
        <taxon>Mollusca</taxon>
        <taxon>Gastropoda</taxon>
        <taxon>Heterobranchia</taxon>
        <taxon>Euthyneura</taxon>
        <taxon>Panpulmonata</taxon>
        <taxon>Hygrophila</taxon>
        <taxon>Lymnaeoidea</taxon>
        <taxon>Planorbidae</taxon>
        <taxon>Biomphalaria</taxon>
    </lineage>
</organism>
<evidence type="ECO:0000313" key="2">
    <source>
        <dbReference type="EMBL" id="KAK0054367.1"/>
    </source>
</evidence>
<reference evidence="2" key="1">
    <citation type="journal article" date="2023" name="PLoS Negl. Trop. Dis.">
        <title>A genome sequence for Biomphalaria pfeifferi, the major vector snail for the human-infecting parasite Schistosoma mansoni.</title>
        <authorList>
            <person name="Bu L."/>
            <person name="Lu L."/>
            <person name="Laidemitt M.R."/>
            <person name="Zhang S.M."/>
            <person name="Mutuku M."/>
            <person name="Mkoji G."/>
            <person name="Steinauer M."/>
            <person name="Loker E.S."/>
        </authorList>
    </citation>
    <scope>NUCLEOTIDE SEQUENCE</scope>
    <source>
        <strain evidence="2">KasaAsao</strain>
    </source>
</reference>
<name>A0AAD8BHQ7_BIOPF</name>
<sequence>MNVIMTIGWTWWTLSVVVSILSPSTAQPSNVTNFCNVTWNPNYTLQCMPSRQIDFLGVKE</sequence>
<protein>
    <submittedName>
        <fullName evidence="2">Uncharacterized protein</fullName>
    </submittedName>
</protein>
<dbReference type="Proteomes" id="UP001233172">
    <property type="component" value="Unassembled WGS sequence"/>
</dbReference>
<proteinExistence type="predicted"/>
<accession>A0AAD8BHQ7</accession>